<gene>
    <name evidence="1" type="ORF">AB5J49_15035</name>
</gene>
<dbReference type="AlphaFoldDB" id="A0AB39PX68"/>
<sequence>MHLLGCFPFGFEQLRDGFISPPGLGQPWGHVNEVQGAALPGQGAHGTLVRLLNGDEFEGPRVELATTLVVRDSTARLG</sequence>
<dbReference type="RefSeq" id="WP_369169144.1">
    <property type="nucleotide sequence ID" value="NZ_CP163439.1"/>
</dbReference>
<accession>A0AB39PX68</accession>
<proteinExistence type="predicted"/>
<dbReference type="EMBL" id="CP163439">
    <property type="protein sequence ID" value="XDQ34551.1"/>
    <property type="molecule type" value="Genomic_DNA"/>
</dbReference>
<name>A0AB39PX68_9ACTN</name>
<protein>
    <submittedName>
        <fullName evidence="1">Uncharacterized protein</fullName>
    </submittedName>
</protein>
<evidence type="ECO:0000313" key="1">
    <source>
        <dbReference type="EMBL" id="XDQ34551.1"/>
    </source>
</evidence>
<organism evidence="1">
    <name type="scientific">Streptomyces sp. R28</name>
    <dbReference type="NCBI Taxonomy" id="3238628"/>
    <lineage>
        <taxon>Bacteria</taxon>
        <taxon>Bacillati</taxon>
        <taxon>Actinomycetota</taxon>
        <taxon>Actinomycetes</taxon>
        <taxon>Kitasatosporales</taxon>
        <taxon>Streptomycetaceae</taxon>
        <taxon>Streptomyces</taxon>
    </lineage>
</organism>
<reference evidence="1" key="1">
    <citation type="submission" date="2024-07" db="EMBL/GenBank/DDBJ databases">
        <authorList>
            <person name="Yu S.T."/>
        </authorList>
    </citation>
    <scope>NUCLEOTIDE SEQUENCE</scope>
    <source>
        <strain evidence="1">R28</strain>
    </source>
</reference>